<dbReference type="AlphaFoldDB" id="A0A5J4VF49"/>
<dbReference type="EMBL" id="SNRW01007549">
    <property type="protein sequence ID" value="KAA6381059.1"/>
    <property type="molecule type" value="Genomic_DNA"/>
</dbReference>
<comment type="caution">
    <text evidence="2">The sequence shown here is derived from an EMBL/GenBank/DDBJ whole genome shotgun (WGS) entry which is preliminary data.</text>
</comment>
<protein>
    <submittedName>
        <fullName evidence="2">Uncharacterized protein</fullName>
    </submittedName>
</protein>
<feature type="non-terminal residue" evidence="2">
    <location>
        <position position="1"/>
    </location>
</feature>
<feature type="region of interest" description="Disordered" evidence="1">
    <location>
        <begin position="1"/>
        <end position="113"/>
    </location>
</feature>
<dbReference type="Proteomes" id="UP000324800">
    <property type="component" value="Unassembled WGS sequence"/>
</dbReference>
<feature type="region of interest" description="Disordered" evidence="1">
    <location>
        <begin position="291"/>
        <end position="348"/>
    </location>
</feature>
<feature type="compositionally biased region" description="Low complexity" evidence="1">
    <location>
        <begin position="68"/>
        <end position="84"/>
    </location>
</feature>
<organism evidence="2 3">
    <name type="scientific">Streblomastix strix</name>
    <dbReference type="NCBI Taxonomy" id="222440"/>
    <lineage>
        <taxon>Eukaryota</taxon>
        <taxon>Metamonada</taxon>
        <taxon>Preaxostyla</taxon>
        <taxon>Oxymonadida</taxon>
        <taxon>Streblomastigidae</taxon>
        <taxon>Streblomastix</taxon>
    </lineage>
</organism>
<gene>
    <name evidence="2" type="ORF">EZS28_023413</name>
</gene>
<reference evidence="2 3" key="1">
    <citation type="submission" date="2019-03" db="EMBL/GenBank/DDBJ databases">
        <title>Single cell metagenomics reveals metabolic interactions within the superorganism composed of flagellate Streblomastix strix and complex community of Bacteroidetes bacteria on its surface.</title>
        <authorList>
            <person name="Treitli S.C."/>
            <person name="Kolisko M."/>
            <person name="Husnik F."/>
            <person name="Keeling P."/>
            <person name="Hampl V."/>
        </authorList>
    </citation>
    <scope>NUCLEOTIDE SEQUENCE [LARGE SCALE GENOMIC DNA]</scope>
    <source>
        <strain evidence="2">ST1C</strain>
    </source>
</reference>
<sequence length="348" mass="39700">DDKRQRKLARKAEKAGRKLENKVVKKEKLEREAEKLKEKQKKQEEESKRIKLKMEKINAKMMDKDNFSNSSSDSDSSSSSSSDSDNIERDDINDGRHQGHNQQGQDGSLSQMRGIDYPSWGLNLGRSISNTIQKATSVFNPFENIGRAIKKQVEADVNNIVDQSLSDAYSYGNVTPGMIAEDQLGWNQLQKQKRKNQSHQQHQDQYGHHSFHSYPFGYHYPQYQYQHQNQVYPIAKEEQRNSNNERQEQQVINPTPFIPPSIQFPNSPYGYPFSYPTPFIPYSLPYVGQPNPQTLQPIPSAPVQLQTQTSEIPKQTSQTSYVPTHEPGDQVGTNTGNGNEISKSNDQI</sequence>
<proteinExistence type="predicted"/>
<feature type="compositionally biased region" description="Polar residues" evidence="1">
    <location>
        <begin position="100"/>
        <end position="111"/>
    </location>
</feature>
<name>A0A5J4VF49_9EUKA</name>
<feature type="region of interest" description="Disordered" evidence="1">
    <location>
        <begin position="189"/>
        <end position="210"/>
    </location>
</feature>
<evidence type="ECO:0000256" key="1">
    <source>
        <dbReference type="SAM" id="MobiDB-lite"/>
    </source>
</evidence>
<accession>A0A5J4VF49</accession>
<evidence type="ECO:0000313" key="3">
    <source>
        <dbReference type="Proteomes" id="UP000324800"/>
    </source>
</evidence>
<feature type="compositionally biased region" description="Polar residues" evidence="1">
    <location>
        <begin position="291"/>
        <end position="322"/>
    </location>
</feature>
<feature type="compositionally biased region" description="Polar residues" evidence="1">
    <location>
        <begin position="331"/>
        <end position="348"/>
    </location>
</feature>
<evidence type="ECO:0000313" key="2">
    <source>
        <dbReference type="EMBL" id="KAA6381059.1"/>
    </source>
</evidence>
<feature type="compositionally biased region" description="Basic and acidic residues" evidence="1">
    <location>
        <begin position="1"/>
        <end position="66"/>
    </location>
</feature>
<feature type="compositionally biased region" description="Basic and acidic residues" evidence="1">
    <location>
        <begin position="86"/>
        <end position="97"/>
    </location>
</feature>